<dbReference type="PANTHER" id="PTHR21310:SF15">
    <property type="entry name" value="AMINOGLYCOSIDE PHOSPHOTRANSFERASE DOMAIN-CONTAINING PROTEIN"/>
    <property type="match status" value="1"/>
</dbReference>
<sequence>MKYVAQNTNIRVPAVYDWNGTAQNPIKTPYIFMERLPGQHLYRIWYELTVEQKKCVLSQIVETLFELWTKCRFEEIGCLYMDEQSSSDSFISSATSTFRIGPVVNPLFYFEGRDSIPSFTGPFKSLQEFYDAFIHKEKEFFEIYGAQELLRKKNKLRNGIDQKPFTLVHSDFDAQNMLVERSSTNDIKIIGIIDWEFSRTVKLGNRAGQMLKMKEQDKRIDELEDMFTFMIHKFDTLEGLLEHFFHHYGSEAKANIKLADPIMRLFWGPNLTKVQIPSERIINSYLLSADKLSDTEVKVPNHYVASVYCELKSRDYNFSWQQVSVIAFHMRNNELSLKKNSVNKIIFPLKIET</sequence>
<dbReference type="SUPFAM" id="SSF56112">
    <property type="entry name" value="Protein kinase-like (PK-like)"/>
    <property type="match status" value="1"/>
</dbReference>
<dbReference type="InterPro" id="IPR051678">
    <property type="entry name" value="AGP_Transferase"/>
</dbReference>
<evidence type="ECO:0000313" key="2">
    <source>
        <dbReference type="Proteomes" id="UP000247702"/>
    </source>
</evidence>
<evidence type="ECO:0000313" key="1">
    <source>
        <dbReference type="EMBL" id="GBB92905.1"/>
    </source>
</evidence>
<comment type="caution">
    <text evidence="1">The sequence shown here is derived from an EMBL/GenBank/DDBJ whole genome shotgun (WGS) entry which is preliminary data.</text>
</comment>
<keyword evidence="2" id="KW-1185">Reference proteome</keyword>
<organism evidence="1 2">
    <name type="scientific">Rhizophagus clarus</name>
    <dbReference type="NCBI Taxonomy" id="94130"/>
    <lineage>
        <taxon>Eukaryota</taxon>
        <taxon>Fungi</taxon>
        <taxon>Fungi incertae sedis</taxon>
        <taxon>Mucoromycota</taxon>
        <taxon>Glomeromycotina</taxon>
        <taxon>Glomeromycetes</taxon>
        <taxon>Glomerales</taxon>
        <taxon>Glomeraceae</taxon>
        <taxon>Rhizophagus</taxon>
    </lineage>
</organism>
<dbReference type="Gene3D" id="3.90.1200.10">
    <property type="match status" value="1"/>
</dbReference>
<dbReference type="PANTHER" id="PTHR21310">
    <property type="entry name" value="AMINOGLYCOSIDE PHOSPHOTRANSFERASE-RELATED-RELATED"/>
    <property type="match status" value="1"/>
</dbReference>
<name>A0A2Z6QTU8_9GLOM</name>
<dbReference type="AlphaFoldDB" id="A0A2Z6QTU8"/>
<protein>
    <submittedName>
        <fullName evidence="1">Uncharacterized protein</fullName>
    </submittedName>
</protein>
<dbReference type="Proteomes" id="UP000247702">
    <property type="component" value="Unassembled WGS sequence"/>
</dbReference>
<accession>A0A2Z6QTU8</accession>
<dbReference type="InterPro" id="IPR011009">
    <property type="entry name" value="Kinase-like_dom_sf"/>
</dbReference>
<gene>
    <name evidence="1" type="ORF">RclHR1_20790004</name>
</gene>
<proteinExistence type="predicted"/>
<dbReference type="EMBL" id="BEXD01001201">
    <property type="protein sequence ID" value="GBB92905.1"/>
    <property type="molecule type" value="Genomic_DNA"/>
</dbReference>
<dbReference type="STRING" id="94130.A0A2Z6QTU8"/>
<reference evidence="1 2" key="1">
    <citation type="submission" date="2017-11" db="EMBL/GenBank/DDBJ databases">
        <title>The genome of Rhizophagus clarus HR1 reveals common genetic basis of auxotrophy among arbuscular mycorrhizal fungi.</title>
        <authorList>
            <person name="Kobayashi Y."/>
        </authorList>
    </citation>
    <scope>NUCLEOTIDE SEQUENCE [LARGE SCALE GENOMIC DNA]</scope>
    <source>
        <strain evidence="1 2">HR1</strain>
    </source>
</reference>